<dbReference type="Proteomes" id="UP001604277">
    <property type="component" value="Unassembled WGS sequence"/>
</dbReference>
<dbReference type="EMBL" id="JBFOLJ010000004">
    <property type="protein sequence ID" value="KAL2545669.1"/>
    <property type="molecule type" value="Genomic_DNA"/>
</dbReference>
<protein>
    <submittedName>
        <fullName evidence="1">Uncharacterized protein</fullName>
    </submittedName>
</protein>
<proteinExistence type="predicted"/>
<reference evidence="2" key="1">
    <citation type="submission" date="2024-07" db="EMBL/GenBank/DDBJ databases">
        <title>Two chromosome-level genome assemblies of Korean endemic species Abeliophyllum distichum and Forsythia ovata (Oleaceae).</title>
        <authorList>
            <person name="Jang H."/>
        </authorList>
    </citation>
    <scope>NUCLEOTIDE SEQUENCE [LARGE SCALE GENOMIC DNA]</scope>
</reference>
<name>A0ABD1W7M4_9LAMI</name>
<evidence type="ECO:0000313" key="2">
    <source>
        <dbReference type="Proteomes" id="UP001604277"/>
    </source>
</evidence>
<gene>
    <name evidence="1" type="ORF">Fot_14902</name>
</gene>
<organism evidence="1 2">
    <name type="scientific">Forsythia ovata</name>
    <dbReference type="NCBI Taxonomy" id="205694"/>
    <lineage>
        <taxon>Eukaryota</taxon>
        <taxon>Viridiplantae</taxon>
        <taxon>Streptophyta</taxon>
        <taxon>Embryophyta</taxon>
        <taxon>Tracheophyta</taxon>
        <taxon>Spermatophyta</taxon>
        <taxon>Magnoliopsida</taxon>
        <taxon>eudicotyledons</taxon>
        <taxon>Gunneridae</taxon>
        <taxon>Pentapetalae</taxon>
        <taxon>asterids</taxon>
        <taxon>lamiids</taxon>
        <taxon>Lamiales</taxon>
        <taxon>Oleaceae</taxon>
        <taxon>Forsythieae</taxon>
        <taxon>Forsythia</taxon>
    </lineage>
</organism>
<comment type="caution">
    <text evidence="1">The sequence shown here is derived from an EMBL/GenBank/DDBJ whole genome shotgun (WGS) entry which is preliminary data.</text>
</comment>
<accession>A0ABD1W7M4</accession>
<evidence type="ECO:0000313" key="1">
    <source>
        <dbReference type="EMBL" id="KAL2545669.1"/>
    </source>
</evidence>
<sequence length="165" mass="18655">MGLEDDQNRSQLLLKKLQKSIPISLSATHDPFPDSSDWIERINVGSRQDELDMAILEKLPFPSITAAGSIHNIRAREGADLLELIKMAEMNTYRSHVLNCEVYKVLAMKVDELCSMVTGAEDIDALRSKNKVIRARLAIVEDTRAQAVFKITKFEMIQRTRINAN</sequence>
<dbReference type="AlphaFoldDB" id="A0ABD1W7M4"/>
<keyword evidence="2" id="KW-1185">Reference proteome</keyword>